<feature type="chain" id="PRO_5043819400" description="Peptidase A1 domain-containing protein" evidence="7">
    <location>
        <begin position="25"/>
        <end position="484"/>
    </location>
</feature>
<dbReference type="GO" id="GO:0006508">
    <property type="term" value="P:proteolysis"/>
    <property type="evidence" value="ECO:0007669"/>
    <property type="project" value="UniProtKB-KW"/>
</dbReference>
<dbReference type="Proteomes" id="UP001497516">
    <property type="component" value="Chromosome 7"/>
</dbReference>
<evidence type="ECO:0000256" key="7">
    <source>
        <dbReference type="SAM" id="SignalP"/>
    </source>
</evidence>
<proteinExistence type="inferred from homology"/>
<protein>
    <recommendedName>
        <fullName evidence="8">Peptidase A1 domain-containing protein</fullName>
    </recommendedName>
</protein>
<dbReference type="CDD" id="cd05476">
    <property type="entry name" value="pepsin_A_like_plant"/>
    <property type="match status" value="1"/>
</dbReference>
<evidence type="ECO:0000256" key="4">
    <source>
        <dbReference type="ARBA" id="ARBA00022801"/>
    </source>
</evidence>
<evidence type="ECO:0000256" key="3">
    <source>
        <dbReference type="ARBA" id="ARBA00022750"/>
    </source>
</evidence>
<feature type="active site" evidence="6">
    <location>
        <position position="112"/>
    </location>
</feature>
<comment type="similarity">
    <text evidence="1">Belongs to the peptidase A1 family.</text>
</comment>
<evidence type="ECO:0000256" key="1">
    <source>
        <dbReference type="ARBA" id="ARBA00007447"/>
    </source>
</evidence>
<dbReference type="InterPro" id="IPR051708">
    <property type="entry name" value="Plant_Aspart_Prot_A1"/>
</dbReference>
<feature type="domain" description="Peptidase A1" evidence="8">
    <location>
        <begin position="94"/>
        <end position="477"/>
    </location>
</feature>
<dbReference type="PROSITE" id="PS51767">
    <property type="entry name" value="PEPTIDASE_A1"/>
    <property type="match status" value="1"/>
</dbReference>
<keyword evidence="2" id="KW-0645">Protease</keyword>
<keyword evidence="5" id="KW-0325">Glycoprotein</keyword>
<dbReference type="InterPro" id="IPR032861">
    <property type="entry name" value="TAXi_N"/>
</dbReference>
<dbReference type="FunFam" id="2.40.70.10:FF:000034">
    <property type="entry name" value="Aspartyl protease family protein"/>
    <property type="match status" value="1"/>
</dbReference>
<feature type="active site" evidence="6">
    <location>
        <position position="347"/>
    </location>
</feature>
<evidence type="ECO:0000313" key="10">
    <source>
        <dbReference type="Proteomes" id="UP001497516"/>
    </source>
</evidence>
<dbReference type="GO" id="GO:0004190">
    <property type="term" value="F:aspartic-type endopeptidase activity"/>
    <property type="evidence" value="ECO:0007669"/>
    <property type="project" value="UniProtKB-KW"/>
</dbReference>
<accession>A0AAV2FZR3</accession>
<keyword evidence="10" id="KW-1185">Reference proteome</keyword>
<keyword evidence="7" id="KW-0732">Signal</keyword>
<keyword evidence="3" id="KW-0064">Aspartyl protease</keyword>
<dbReference type="PRINTS" id="PR00792">
    <property type="entry name" value="PEPSIN"/>
</dbReference>
<keyword evidence="4" id="KW-0378">Hydrolase</keyword>
<evidence type="ECO:0000256" key="2">
    <source>
        <dbReference type="ARBA" id="ARBA00022670"/>
    </source>
</evidence>
<dbReference type="GO" id="GO:0005576">
    <property type="term" value="C:extracellular region"/>
    <property type="evidence" value="ECO:0007669"/>
    <property type="project" value="TreeGrafter"/>
</dbReference>
<dbReference type="InterPro" id="IPR021109">
    <property type="entry name" value="Peptidase_aspartic_dom_sf"/>
</dbReference>
<sequence length="484" mass="52802">MVPSMAAFFFFLILFTLLPSFISPSPITLPLQQHLLPPTSFSSPYQNLNSLVNSSLTRAHQIKHPANRQSATSTSSASDFTAKTELSPHSYGGYSTSLSFGTPPQTLSFVVDTASSFVWFPCTTHYFCEHCVFPSPTSRIPSFIPVLSSSSKIVGCRNPKCSWIHGRRRRSEQCGNCGYNGGGRRSRYCSQICPPYLILYGSGTTGGVALSETLRFRNLTIPNFLIGCSVFSSRQPAGIAGLGRGRSSLASQLGLARFSYCLLSHQFDDDSVRSGYLVLDSGSDSGTKTRGMIYTPFVKNPIVLNKPDYSVYYYLGLRRISVGGRRVEIPHRHLSPGIDGSGGTIVDSGTTFTFMSRGVFEPVSRELVAQMERSNGNYSRSRAAETATGLRPCFRVHGKGAAAFPELRLHFKGGADMVLPVENYFTYVGSGEVACLAVVTDGMEEGSGGGPSVILGNFQMQNFRVEYDLANQRFGFKQQPCSHH</sequence>
<dbReference type="AlphaFoldDB" id="A0AAV2FZR3"/>
<dbReference type="PANTHER" id="PTHR47967:SF36">
    <property type="entry name" value="PEPTIDASE A1 DOMAIN-CONTAINING PROTEIN"/>
    <property type="match status" value="1"/>
</dbReference>
<dbReference type="InterPro" id="IPR032799">
    <property type="entry name" value="TAXi_C"/>
</dbReference>
<evidence type="ECO:0000256" key="6">
    <source>
        <dbReference type="PIRSR" id="PIRSR601461-1"/>
    </source>
</evidence>
<gene>
    <name evidence="9" type="ORF">LTRI10_LOCUS43726</name>
</gene>
<dbReference type="InterPro" id="IPR001461">
    <property type="entry name" value="Aspartic_peptidase_A1"/>
</dbReference>
<evidence type="ECO:0000313" key="9">
    <source>
        <dbReference type="EMBL" id="CAL1403821.1"/>
    </source>
</evidence>
<dbReference type="SUPFAM" id="SSF50630">
    <property type="entry name" value="Acid proteases"/>
    <property type="match status" value="1"/>
</dbReference>
<dbReference type="PANTHER" id="PTHR47967">
    <property type="entry name" value="OS07G0603500 PROTEIN-RELATED"/>
    <property type="match status" value="1"/>
</dbReference>
<reference evidence="9 10" key="1">
    <citation type="submission" date="2024-04" db="EMBL/GenBank/DDBJ databases">
        <authorList>
            <person name="Fracassetti M."/>
        </authorList>
    </citation>
    <scope>NUCLEOTIDE SEQUENCE [LARGE SCALE GENOMIC DNA]</scope>
</reference>
<dbReference type="Pfam" id="PF14543">
    <property type="entry name" value="TAXi_N"/>
    <property type="match status" value="1"/>
</dbReference>
<organism evidence="9 10">
    <name type="scientific">Linum trigynum</name>
    <dbReference type="NCBI Taxonomy" id="586398"/>
    <lineage>
        <taxon>Eukaryota</taxon>
        <taxon>Viridiplantae</taxon>
        <taxon>Streptophyta</taxon>
        <taxon>Embryophyta</taxon>
        <taxon>Tracheophyta</taxon>
        <taxon>Spermatophyta</taxon>
        <taxon>Magnoliopsida</taxon>
        <taxon>eudicotyledons</taxon>
        <taxon>Gunneridae</taxon>
        <taxon>Pentapetalae</taxon>
        <taxon>rosids</taxon>
        <taxon>fabids</taxon>
        <taxon>Malpighiales</taxon>
        <taxon>Linaceae</taxon>
        <taxon>Linum</taxon>
    </lineage>
</organism>
<dbReference type="InterPro" id="IPR033121">
    <property type="entry name" value="PEPTIDASE_A1"/>
</dbReference>
<feature type="signal peptide" evidence="7">
    <location>
        <begin position="1"/>
        <end position="24"/>
    </location>
</feature>
<dbReference type="Pfam" id="PF14541">
    <property type="entry name" value="TAXi_C"/>
    <property type="match status" value="1"/>
</dbReference>
<dbReference type="InterPro" id="IPR034161">
    <property type="entry name" value="Pepsin-like_plant"/>
</dbReference>
<evidence type="ECO:0000259" key="8">
    <source>
        <dbReference type="PROSITE" id="PS51767"/>
    </source>
</evidence>
<name>A0AAV2FZR3_9ROSI</name>
<evidence type="ECO:0000256" key="5">
    <source>
        <dbReference type="ARBA" id="ARBA00023180"/>
    </source>
</evidence>
<dbReference type="Gene3D" id="2.40.70.10">
    <property type="entry name" value="Acid Proteases"/>
    <property type="match status" value="2"/>
</dbReference>
<dbReference type="EMBL" id="OZ034820">
    <property type="protein sequence ID" value="CAL1403821.1"/>
    <property type="molecule type" value="Genomic_DNA"/>
</dbReference>